<reference evidence="4" key="1">
    <citation type="journal article" date="2009" name="Environ. Microbiol.">
        <title>Contribution of mobile genetic elements to Desulfovibrio vulgaris genome plasticity.</title>
        <authorList>
            <person name="Walker C.B."/>
            <person name="Stolyar S."/>
            <person name="Chivian D."/>
            <person name="Pinel N."/>
            <person name="Gabster J.A."/>
            <person name="Dehal P.S."/>
            <person name="He Z."/>
            <person name="Yang Z.K."/>
            <person name="Yen H.C."/>
            <person name="Zhou J."/>
            <person name="Wall J.D."/>
            <person name="Hazen T.C."/>
            <person name="Arkin A.P."/>
            <person name="Stahl D.A."/>
        </authorList>
    </citation>
    <scope>NUCLEOTIDE SEQUENCE [LARGE SCALE GENOMIC DNA]</scope>
    <source>
        <strain evidence="4">DP4</strain>
    </source>
</reference>
<keyword evidence="3" id="KW-0378">Hydrolase</keyword>
<dbReference type="PANTHER" id="PTHR47545:SF1">
    <property type="entry name" value="MULTIFUNCTIONAL CCA PROTEIN"/>
    <property type="match status" value="1"/>
</dbReference>
<keyword evidence="1" id="KW-0547">Nucleotide-binding</keyword>
<proteinExistence type="predicted"/>
<dbReference type="HOGENOM" id="CLU_620696_0_0_7"/>
<dbReference type="GO" id="GO:0000166">
    <property type="term" value="F:nucleotide binding"/>
    <property type="evidence" value="ECO:0007669"/>
    <property type="project" value="UniProtKB-KW"/>
</dbReference>
<dbReference type="InterPro" id="IPR050124">
    <property type="entry name" value="tRNA_CCA-adding_enzyme"/>
</dbReference>
<organism evidence="3 4">
    <name type="scientific">Nitratidesulfovibrio vulgaris (strain DP4)</name>
    <name type="common">Desulfovibrio vulgaris</name>
    <dbReference type="NCBI Taxonomy" id="391774"/>
    <lineage>
        <taxon>Bacteria</taxon>
        <taxon>Pseudomonadati</taxon>
        <taxon>Thermodesulfobacteriota</taxon>
        <taxon>Desulfovibrionia</taxon>
        <taxon>Desulfovibrionales</taxon>
        <taxon>Desulfovibrionaceae</taxon>
        <taxon>Nitratidesulfovibrio</taxon>
    </lineage>
</organism>
<dbReference type="Gene3D" id="1.10.3090.10">
    <property type="entry name" value="cca-adding enzyme, domain 2"/>
    <property type="match status" value="1"/>
</dbReference>
<dbReference type="Pfam" id="PF01966">
    <property type="entry name" value="HD"/>
    <property type="match status" value="1"/>
</dbReference>
<dbReference type="SMR" id="A0A0H3A597"/>
<protein>
    <submittedName>
        <fullName evidence="3">Metal dependent phosphohydrolase</fullName>
    </submittedName>
</protein>
<feature type="domain" description="HD" evidence="2">
    <location>
        <begin position="270"/>
        <end position="348"/>
    </location>
</feature>
<dbReference type="InterPro" id="IPR006674">
    <property type="entry name" value="HD_domain"/>
</dbReference>
<sequence>MTQPFKDAISICKTILRNGYDAYVVNMRLQSELMAEDKRMEIDLACECDFDEIARLFPNATRSDEEGVLAMLEEGGVAHRFYLTDTEESSYPDRTLMRITPHMVARLQALGKAHSSLTLPYGAAAPHDSDDFESFDKGIIRLRGLPDETLRRNYLLAVRAIRYAANLDMEIDPVTWIAIVRSAGRVLDYVPVSDIVAEWQMVEAETMWKFVRLLFDAQLLHGLLPEVAALARVRQSRNDSGDTETVLDHTIECMRHYPEEGFHHDWYGTLAMLFHDVGKLFTADFHDGQWTFYQHHRVGAKVTRRLLHRLHLPAQEVDLICHLVRHHMRFHFMLTDKGIRRFAALDEYPRLMEMARADIKARDGSYTYFNHNQKYLERAATPEQMLEPLLNGNEIMQHTGLHPGPQVGLIRDALLNAQVTGAVADVNDAVAFIKEYKRQYFS</sequence>
<dbReference type="GO" id="GO:0016787">
    <property type="term" value="F:hydrolase activity"/>
    <property type="evidence" value="ECO:0007669"/>
    <property type="project" value="UniProtKB-KW"/>
</dbReference>
<evidence type="ECO:0000313" key="4">
    <source>
        <dbReference type="Proteomes" id="UP000009173"/>
    </source>
</evidence>
<accession>A0A0H3A597</accession>
<dbReference type="KEGG" id="dvl:Dvul_0462"/>
<evidence type="ECO:0000259" key="2">
    <source>
        <dbReference type="Pfam" id="PF01966"/>
    </source>
</evidence>
<evidence type="ECO:0000313" key="3">
    <source>
        <dbReference type="EMBL" id="ABM27485.1"/>
    </source>
</evidence>
<dbReference type="Proteomes" id="UP000009173">
    <property type="component" value="Chromosome"/>
</dbReference>
<dbReference type="AlphaFoldDB" id="A0A0H3A597"/>
<dbReference type="SUPFAM" id="SSF81891">
    <property type="entry name" value="Poly A polymerase C-terminal region-like"/>
    <property type="match status" value="1"/>
</dbReference>
<dbReference type="PANTHER" id="PTHR47545">
    <property type="entry name" value="MULTIFUNCTIONAL CCA PROTEIN"/>
    <property type="match status" value="1"/>
</dbReference>
<gene>
    <name evidence="3" type="ordered locus">Dvul_0462</name>
</gene>
<dbReference type="EMBL" id="CP000527">
    <property type="protein sequence ID" value="ABM27485.1"/>
    <property type="molecule type" value="Genomic_DNA"/>
</dbReference>
<evidence type="ECO:0000256" key="1">
    <source>
        <dbReference type="ARBA" id="ARBA00022741"/>
    </source>
</evidence>
<name>A0A0H3A597_NITV4</name>
<dbReference type="RefSeq" id="WP_010940163.1">
    <property type="nucleotide sequence ID" value="NC_008751.1"/>
</dbReference>